<dbReference type="Proteomes" id="UP000194137">
    <property type="component" value="Chromosome"/>
</dbReference>
<protein>
    <submittedName>
        <fullName evidence="1">Uncharacterized protein</fullName>
    </submittedName>
</protein>
<reference evidence="1 2" key="1">
    <citation type="submission" date="2017-05" db="EMBL/GenBank/DDBJ databases">
        <title>Full genome sequence of Pseudorhodoplanes sinuspersici.</title>
        <authorList>
            <person name="Dastgheib S.M.M."/>
            <person name="Shavandi M."/>
            <person name="Tirandaz H."/>
        </authorList>
    </citation>
    <scope>NUCLEOTIDE SEQUENCE [LARGE SCALE GENOMIC DNA]</scope>
    <source>
        <strain evidence="1 2">RIPI110</strain>
    </source>
</reference>
<dbReference type="KEGG" id="psin:CAK95_02275"/>
<sequence length="72" mass="7848">MEELWEGEAVRLANEEEDALLKKGAQLTKLGAEQGAKVTAAFEQGVWNLVASKEPKEAAEFQAFAKRNGLSN</sequence>
<dbReference type="RefSeq" id="WP_086086350.1">
    <property type="nucleotide sequence ID" value="NZ_CP021112.1"/>
</dbReference>
<proteinExistence type="predicted"/>
<name>A0A1W6ZKT7_9HYPH</name>
<evidence type="ECO:0000313" key="1">
    <source>
        <dbReference type="EMBL" id="ARP98033.1"/>
    </source>
</evidence>
<keyword evidence="2" id="KW-1185">Reference proteome</keyword>
<accession>A0A1W6ZKT7</accession>
<organism evidence="1 2">
    <name type="scientific">Pseudorhodoplanes sinuspersici</name>
    <dbReference type="NCBI Taxonomy" id="1235591"/>
    <lineage>
        <taxon>Bacteria</taxon>
        <taxon>Pseudomonadati</taxon>
        <taxon>Pseudomonadota</taxon>
        <taxon>Alphaproteobacteria</taxon>
        <taxon>Hyphomicrobiales</taxon>
        <taxon>Pseudorhodoplanes</taxon>
    </lineage>
</organism>
<dbReference type="STRING" id="1235591.CAK95_02275"/>
<dbReference type="AlphaFoldDB" id="A0A1W6ZKT7"/>
<evidence type="ECO:0000313" key="2">
    <source>
        <dbReference type="Proteomes" id="UP000194137"/>
    </source>
</evidence>
<dbReference type="EMBL" id="CP021112">
    <property type="protein sequence ID" value="ARP98033.1"/>
    <property type="molecule type" value="Genomic_DNA"/>
</dbReference>
<gene>
    <name evidence="1" type="ORF">CAK95_02275</name>
</gene>